<dbReference type="PANTHER" id="PTHR38432:SF1">
    <property type="entry name" value="TELA-LIKE PROTEIN SAOUHSC_01408"/>
    <property type="match status" value="1"/>
</dbReference>
<comment type="caution">
    <text evidence="4">The sequence shown here is derived from an EMBL/GenBank/DDBJ whole genome shotgun (WGS) entry which is preliminary data.</text>
</comment>
<evidence type="ECO:0000256" key="3">
    <source>
        <dbReference type="SAM" id="MobiDB-lite"/>
    </source>
</evidence>
<proteinExistence type="inferred from homology"/>
<dbReference type="Proteomes" id="UP000190409">
    <property type="component" value="Unassembled WGS sequence"/>
</dbReference>
<gene>
    <name evidence="4" type="ORF">BWX42_04305</name>
</gene>
<name>A0A1S8KN42_9LACT</name>
<feature type="compositionally biased region" description="Polar residues" evidence="3">
    <location>
        <begin position="19"/>
        <end position="40"/>
    </location>
</feature>
<dbReference type="AlphaFoldDB" id="A0A1S8KN42"/>
<protein>
    <submittedName>
        <fullName evidence="4">Toxic anion resistance protein</fullName>
    </submittedName>
</protein>
<feature type="compositionally biased region" description="Polar residues" evidence="3">
    <location>
        <begin position="1"/>
        <end position="12"/>
    </location>
</feature>
<sequence>MRMTKQHSSTHLNDLIANPFSTKEATDSTKTPAKQDNSPVLSKKTYDNLSKDNQHHAQEIAQKLTNTDYESVMHYGAAAQEKIGEFSHAVLKHVQTQETGHIGETLNDLMYQLQSADPDELKAEDANIFKKIFGKINRSIYETTAKYQKIGAQVDKIAGKLAVEKDALLKNNQMLADLYDQNLEFYDALNIYIAAGELRLEELQEDVIPSLTEQAQQSDNQMLVQEVNDLHQFQSRLEKRVHDLKIARQLTIQQAPQIRLIQNTNQELAEKIQTSINTAIPLWKNQVVIALTLLRQKEASTAQRQVSETTNDMLKKNSELLKQSSIETARENERGIVDIETLQHTQANLIETLEETLQIQQEGRQKRQAIETELHAMENSLRNQLLTLSED</sequence>
<evidence type="ECO:0000256" key="2">
    <source>
        <dbReference type="PIRNR" id="PIRNR026508"/>
    </source>
</evidence>
<accession>A0A1S8KN42</accession>
<reference evidence="4 5" key="1">
    <citation type="submission" date="2017-01" db="EMBL/GenBank/DDBJ databases">
        <title>Complete Genome Sequence of Dolosigranulum pigrum isolated from a Patient with interstitial lung disease.</title>
        <authorList>
            <person name="Mukhopadhyay R."/>
            <person name="Joaquin J."/>
            <person name="Hogue R."/>
            <person name="Fitzgerald S."/>
            <person name="Jospin G."/>
            <person name="Eisen J.A."/>
            <person name="Chaturvedi V."/>
        </authorList>
    </citation>
    <scope>NUCLEOTIDE SEQUENCE [LARGE SCALE GENOMIC DNA]</scope>
    <source>
        <strain evidence="4 5">15S00348</strain>
    </source>
</reference>
<organism evidence="4 5">
    <name type="scientific">Dolosigranulum pigrum</name>
    <dbReference type="NCBI Taxonomy" id="29394"/>
    <lineage>
        <taxon>Bacteria</taxon>
        <taxon>Bacillati</taxon>
        <taxon>Bacillota</taxon>
        <taxon>Bacilli</taxon>
        <taxon>Lactobacillales</taxon>
        <taxon>Carnobacteriaceae</taxon>
        <taxon>Dolosigranulum</taxon>
    </lineage>
</organism>
<dbReference type="InterPro" id="IPR008863">
    <property type="entry name" value="Toxic_anion-R_TelA"/>
</dbReference>
<evidence type="ECO:0000256" key="1">
    <source>
        <dbReference type="ARBA" id="ARBA00005541"/>
    </source>
</evidence>
<evidence type="ECO:0000313" key="4">
    <source>
        <dbReference type="EMBL" id="OOL81073.1"/>
    </source>
</evidence>
<dbReference type="PANTHER" id="PTHR38432">
    <property type="entry name" value="TELA-LIKE PROTEIN SAOUHSC_01408"/>
    <property type="match status" value="1"/>
</dbReference>
<dbReference type="Pfam" id="PF05816">
    <property type="entry name" value="TelA"/>
    <property type="match status" value="1"/>
</dbReference>
<comment type="similarity">
    <text evidence="1 2">Belongs to the TelA family.</text>
</comment>
<evidence type="ECO:0000313" key="5">
    <source>
        <dbReference type="Proteomes" id="UP000190409"/>
    </source>
</evidence>
<dbReference type="EMBL" id="MUYF01000003">
    <property type="protein sequence ID" value="OOL81073.1"/>
    <property type="molecule type" value="Genomic_DNA"/>
</dbReference>
<dbReference type="PIRSF" id="PIRSF026508">
    <property type="entry name" value="TelA"/>
    <property type="match status" value="1"/>
</dbReference>
<feature type="region of interest" description="Disordered" evidence="3">
    <location>
        <begin position="1"/>
        <end position="46"/>
    </location>
</feature>